<dbReference type="SUPFAM" id="SSF46785">
    <property type="entry name" value="Winged helix' DNA-binding domain"/>
    <property type="match status" value="1"/>
</dbReference>
<evidence type="ECO:0000256" key="1">
    <source>
        <dbReference type="ARBA" id="ARBA00009437"/>
    </source>
</evidence>
<protein>
    <recommendedName>
        <fullName evidence="5">HTH lysR-type domain-containing protein</fullName>
    </recommendedName>
</protein>
<dbReference type="Gene3D" id="3.40.190.290">
    <property type="match status" value="1"/>
</dbReference>
<dbReference type="OrthoDB" id="8479357at2"/>
<dbReference type="InterPro" id="IPR005119">
    <property type="entry name" value="LysR_subst-bd"/>
</dbReference>
<dbReference type="Gene3D" id="1.10.10.10">
    <property type="entry name" value="Winged helix-like DNA-binding domain superfamily/Winged helix DNA-binding domain"/>
    <property type="match status" value="1"/>
</dbReference>
<dbReference type="PROSITE" id="PS50931">
    <property type="entry name" value="HTH_LYSR"/>
    <property type="match status" value="1"/>
</dbReference>
<feature type="domain" description="HTH lysR-type" evidence="5">
    <location>
        <begin position="11"/>
        <end position="68"/>
    </location>
</feature>
<dbReference type="InterPro" id="IPR036390">
    <property type="entry name" value="WH_DNA-bd_sf"/>
</dbReference>
<keyword evidence="7" id="KW-1185">Reference proteome</keyword>
<dbReference type="PANTHER" id="PTHR30126:SF40">
    <property type="entry name" value="HTH-TYPE TRANSCRIPTIONAL REGULATOR GLTR"/>
    <property type="match status" value="1"/>
</dbReference>
<keyword evidence="2" id="KW-0805">Transcription regulation</keyword>
<dbReference type="FunFam" id="1.10.10.10:FF:000001">
    <property type="entry name" value="LysR family transcriptional regulator"/>
    <property type="match status" value="1"/>
</dbReference>
<gene>
    <name evidence="6" type="ORF">CHM34_03005</name>
</gene>
<dbReference type="GO" id="GO:0003700">
    <property type="term" value="F:DNA-binding transcription factor activity"/>
    <property type="evidence" value="ECO:0007669"/>
    <property type="project" value="InterPro"/>
</dbReference>
<reference evidence="6 7" key="1">
    <citation type="submission" date="2017-07" db="EMBL/GenBank/DDBJ databases">
        <title>The genome sequence of Paludifilum halophilum highlights mechanisms for microbial adaptation to high salt environemnts.</title>
        <authorList>
            <person name="Belbahri L."/>
        </authorList>
    </citation>
    <scope>NUCLEOTIDE SEQUENCE [LARGE SCALE GENOMIC DNA]</scope>
    <source>
        <strain evidence="6 7">DSM 102817</strain>
    </source>
</reference>
<sequence length="305" mass="34820">MIYFLGRDGALNINDLHVFQVTAKKRSISHAAEELNYVQSNVTSRIKCLESEFNVTLFYRHARGVTLTPAGKELLSYTDQIFQLLDHAQKSLEEFSKTPRGQLKIGAIDSTSLVRLPKTIASYSRKYPEVEVILSTGTTEQLIHQVLQYELDGAFVVGPVHHPEIVEHPYVTEELVLISSGQHPPVSSLKTINPRTFFALPSGCIYRSKLEKWVSEEDTSIQIKTFTSLEAILAYVREGLGHCMLSKSFLNYHQFINDFRVQSVPDRYSNVTTVFIRRKDLFMFRAFQEFLNEIQESSQKLHSAI</sequence>
<evidence type="ECO:0000313" key="6">
    <source>
        <dbReference type="EMBL" id="OYD08780.1"/>
    </source>
</evidence>
<keyword evidence="4" id="KW-0804">Transcription</keyword>
<accession>A0A235B8Z9</accession>
<comment type="caution">
    <text evidence="6">The sequence shown here is derived from an EMBL/GenBank/DDBJ whole genome shotgun (WGS) entry which is preliminary data.</text>
</comment>
<evidence type="ECO:0000256" key="4">
    <source>
        <dbReference type="ARBA" id="ARBA00023163"/>
    </source>
</evidence>
<dbReference type="PANTHER" id="PTHR30126">
    <property type="entry name" value="HTH-TYPE TRANSCRIPTIONAL REGULATOR"/>
    <property type="match status" value="1"/>
</dbReference>
<evidence type="ECO:0000256" key="2">
    <source>
        <dbReference type="ARBA" id="ARBA00023015"/>
    </source>
</evidence>
<dbReference type="Proteomes" id="UP000215459">
    <property type="component" value="Unassembled WGS sequence"/>
</dbReference>
<organism evidence="6 7">
    <name type="scientific">Paludifilum halophilum</name>
    <dbReference type="NCBI Taxonomy" id="1642702"/>
    <lineage>
        <taxon>Bacteria</taxon>
        <taxon>Bacillati</taxon>
        <taxon>Bacillota</taxon>
        <taxon>Bacilli</taxon>
        <taxon>Bacillales</taxon>
        <taxon>Thermoactinomycetaceae</taxon>
        <taxon>Paludifilum</taxon>
    </lineage>
</organism>
<dbReference type="GO" id="GO:0000976">
    <property type="term" value="F:transcription cis-regulatory region binding"/>
    <property type="evidence" value="ECO:0007669"/>
    <property type="project" value="TreeGrafter"/>
</dbReference>
<dbReference type="AlphaFoldDB" id="A0A235B8Z9"/>
<dbReference type="InterPro" id="IPR000847">
    <property type="entry name" value="LysR_HTH_N"/>
</dbReference>
<evidence type="ECO:0000259" key="5">
    <source>
        <dbReference type="PROSITE" id="PS50931"/>
    </source>
</evidence>
<keyword evidence="3" id="KW-0238">DNA-binding</keyword>
<dbReference type="EMBL" id="NOWF01000002">
    <property type="protein sequence ID" value="OYD08780.1"/>
    <property type="molecule type" value="Genomic_DNA"/>
</dbReference>
<comment type="similarity">
    <text evidence="1">Belongs to the LysR transcriptional regulatory family.</text>
</comment>
<dbReference type="Pfam" id="PF03466">
    <property type="entry name" value="LysR_substrate"/>
    <property type="match status" value="1"/>
</dbReference>
<name>A0A235B8Z9_9BACL</name>
<evidence type="ECO:0000313" key="7">
    <source>
        <dbReference type="Proteomes" id="UP000215459"/>
    </source>
</evidence>
<dbReference type="InterPro" id="IPR036388">
    <property type="entry name" value="WH-like_DNA-bd_sf"/>
</dbReference>
<dbReference type="SUPFAM" id="SSF53850">
    <property type="entry name" value="Periplasmic binding protein-like II"/>
    <property type="match status" value="1"/>
</dbReference>
<evidence type="ECO:0000256" key="3">
    <source>
        <dbReference type="ARBA" id="ARBA00023125"/>
    </source>
</evidence>
<proteinExistence type="inferred from homology"/>
<dbReference type="Pfam" id="PF00126">
    <property type="entry name" value="HTH_1"/>
    <property type="match status" value="1"/>
</dbReference>